<proteinExistence type="inferred from homology"/>
<dbReference type="InterPro" id="IPR050922">
    <property type="entry name" value="LytR/CpsA/Psr_CW_biosynth"/>
</dbReference>
<evidence type="ECO:0000313" key="6">
    <source>
        <dbReference type="Proteomes" id="UP001529421"/>
    </source>
</evidence>
<comment type="similarity">
    <text evidence="1">Belongs to the LytR/CpsA/Psr (LCP) family.</text>
</comment>
<gene>
    <name evidence="5" type="ORF">QUW28_01430</name>
</gene>
<dbReference type="PANTHER" id="PTHR33392">
    <property type="entry name" value="POLYISOPRENYL-TEICHOIC ACID--PEPTIDOGLYCAN TEICHOIC ACID TRANSFERASE TAGU"/>
    <property type="match status" value="1"/>
</dbReference>
<feature type="compositionally biased region" description="Basic and acidic residues" evidence="2">
    <location>
        <begin position="86"/>
        <end position="110"/>
    </location>
</feature>
<dbReference type="Proteomes" id="UP001529421">
    <property type="component" value="Unassembled WGS sequence"/>
</dbReference>
<dbReference type="InterPro" id="IPR004474">
    <property type="entry name" value="LytR_CpsA_psr"/>
</dbReference>
<reference evidence="6" key="1">
    <citation type="submission" date="2023-06" db="EMBL/GenBank/DDBJ databases">
        <title>Identification and characterization of horizontal gene transfer across gut microbiota members of farm animals based on homology search.</title>
        <authorList>
            <person name="Zeman M."/>
            <person name="Kubasova T."/>
            <person name="Jahodarova E."/>
            <person name="Nykrynova M."/>
            <person name="Rychlik I."/>
        </authorList>
    </citation>
    <scope>NUCLEOTIDE SEQUENCE [LARGE SCALE GENOMIC DNA]</scope>
    <source>
        <strain evidence="6">154_Feed</strain>
    </source>
</reference>
<reference evidence="5 6" key="2">
    <citation type="submission" date="2023-06" db="EMBL/GenBank/DDBJ databases">
        <authorList>
            <person name="Zeman M."/>
            <person name="Kubasova T."/>
            <person name="Jahodarova E."/>
            <person name="Nykrynova M."/>
            <person name="Rychlik I."/>
        </authorList>
    </citation>
    <scope>NUCLEOTIDE SEQUENCE [LARGE SCALE GENOMIC DNA]</scope>
    <source>
        <strain evidence="5 6">154_Feed</strain>
    </source>
</reference>
<sequence length="483" mass="51980">MEDAVMGGAARERREAGLRPSGGKLSASLDADGAEAEEDDLPARPRGNHFKPSKPDPAQHDEAGEDAPDVREADAKPSFGASSAVDDGKSPDAAHPEDAGEPVGLEREEAQDGDLPPLPELPTDPHEGLRRVRKKTHNKAKRRLKIAAAAVLVVAVLAGTAVFALSRLVAQGGEALRSASTPEDLQAAEDAETKDEGLTVEYQGKTYRYNENMVSIVVIGYDRRDSVETTGKAGQGDAIMVVAMDTETGAMRVIGIPRDTMVDVDEHLGDAFIGQDQMQIALAFSYGDGYDESSRNVVRAVSRVLYNVPMEYYFAMDMNGVGPLNDAVGGVTLTPIASIPNTSIVEGQQITLRGRLALNYLQYRDTSQLTSSLDRQARQVQYLQAFFPQAIASAQGNPGVLIDLYNTALGYSTTNLGLSEFSFLAAQLIQNGMSQLDVTTLQGEAVKGTQYVEFYPDMASVYETVLDTYYTVVDEKADEGTEE</sequence>
<evidence type="ECO:0000256" key="2">
    <source>
        <dbReference type="SAM" id="MobiDB-lite"/>
    </source>
</evidence>
<dbReference type="Pfam" id="PF03816">
    <property type="entry name" value="LytR_cpsA_psr"/>
    <property type="match status" value="1"/>
</dbReference>
<evidence type="ECO:0000259" key="4">
    <source>
        <dbReference type="Pfam" id="PF03816"/>
    </source>
</evidence>
<protein>
    <submittedName>
        <fullName evidence="5">LCP family protein</fullName>
    </submittedName>
</protein>
<keyword evidence="3" id="KW-0812">Transmembrane</keyword>
<dbReference type="RefSeq" id="WP_289543942.1">
    <property type="nucleotide sequence ID" value="NZ_JAUDDZ010000001.1"/>
</dbReference>
<dbReference type="PANTHER" id="PTHR33392:SF6">
    <property type="entry name" value="POLYISOPRENYL-TEICHOIC ACID--PEPTIDOGLYCAN TEICHOIC ACID TRANSFERASE TAGU"/>
    <property type="match status" value="1"/>
</dbReference>
<evidence type="ECO:0000256" key="3">
    <source>
        <dbReference type="SAM" id="Phobius"/>
    </source>
</evidence>
<name>A0ABT7V6P0_9ACTN</name>
<dbReference type="EMBL" id="JAUDDZ010000001">
    <property type="protein sequence ID" value="MDM8274162.1"/>
    <property type="molecule type" value="Genomic_DNA"/>
</dbReference>
<organism evidence="5 6">
    <name type="scientific">Enorma phocaeensis</name>
    <dbReference type="NCBI Taxonomy" id="1871019"/>
    <lineage>
        <taxon>Bacteria</taxon>
        <taxon>Bacillati</taxon>
        <taxon>Actinomycetota</taxon>
        <taxon>Coriobacteriia</taxon>
        <taxon>Coriobacteriales</taxon>
        <taxon>Coriobacteriaceae</taxon>
        <taxon>Enorma</taxon>
    </lineage>
</organism>
<feature type="region of interest" description="Disordered" evidence="2">
    <location>
        <begin position="1"/>
        <end position="137"/>
    </location>
</feature>
<feature type="transmembrane region" description="Helical" evidence="3">
    <location>
        <begin position="144"/>
        <end position="165"/>
    </location>
</feature>
<evidence type="ECO:0000256" key="1">
    <source>
        <dbReference type="ARBA" id="ARBA00006068"/>
    </source>
</evidence>
<accession>A0ABT7V6P0</accession>
<feature type="domain" description="Cell envelope-related transcriptional attenuator" evidence="4">
    <location>
        <begin position="237"/>
        <end position="389"/>
    </location>
</feature>
<comment type="caution">
    <text evidence="5">The sequence shown here is derived from an EMBL/GenBank/DDBJ whole genome shotgun (WGS) entry which is preliminary data.</text>
</comment>
<evidence type="ECO:0000313" key="5">
    <source>
        <dbReference type="EMBL" id="MDM8274162.1"/>
    </source>
</evidence>
<keyword evidence="3" id="KW-0472">Membrane</keyword>
<feature type="compositionally biased region" description="Basic and acidic residues" evidence="2">
    <location>
        <begin position="53"/>
        <end position="75"/>
    </location>
</feature>
<keyword evidence="6" id="KW-1185">Reference proteome</keyword>
<dbReference type="Gene3D" id="3.40.630.190">
    <property type="entry name" value="LCP protein"/>
    <property type="match status" value="1"/>
</dbReference>
<keyword evidence="3" id="KW-1133">Transmembrane helix</keyword>